<keyword evidence="4" id="KW-1185">Reference proteome</keyword>
<keyword evidence="3" id="KW-0645">Protease</keyword>
<dbReference type="Gene3D" id="3.40.390.10">
    <property type="entry name" value="Collagenase (Catalytic Domain)"/>
    <property type="match status" value="1"/>
</dbReference>
<dbReference type="Pfam" id="PF16313">
    <property type="entry name" value="DUF4953"/>
    <property type="match status" value="1"/>
</dbReference>
<dbReference type="GO" id="GO:0008237">
    <property type="term" value="F:metallopeptidase activity"/>
    <property type="evidence" value="ECO:0007669"/>
    <property type="project" value="UniProtKB-KW"/>
</dbReference>
<dbReference type="RefSeq" id="WP_394842815.1">
    <property type="nucleotide sequence ID" value="NZ_CP089982.1"/>
</dbReference>
<dbReference type="PROSITE" id="PS51257">
    <property type="entry name" value="PROKAR_LIPOPROTEIN"/>
    <property type="match status" value="1"/>
</dbReference>
<organism evidence="3 4">
    <name type="scientific">Pendulispora brunnea</name>
    <dbReference type="NCBI Taxonomy" id="2905690"/>
    <lineage>
        <taxon>Bacteria</taxon>
        <taxon>Pseudomonadati</taxon>
        <taxon>Myxococcota</taxon>
        <taxon>Myxococcia</taxon>
        <taxon>Myxococcales</taxon>
        <taxon>Sorangiineae</taxon>
        <taxon>Pendulisporaceae</taxon>
        <taxon>Pendulispora</taxon>
    </lineage>
</organism>
<dbReference type="InterPro" id="IPR024079">
    <property type="entry name" value="MetalloPept_cat_dom_sf"/>
</dbReference>
<dbReference type="SUPFAM" id="SSF55486">
    <property type="entry name" value="Metalloproteases ('zincins'), catalytic domain"/>
    <property type="match status" value="1"/>
</dbReference>
<feature type="signal peptide" evidence="1">
    <location>
        <begin position="1"/>
        <end position="24"/>
    </location>
</feature>
<sequence>MSLARTFRGVHLSLALVAPAVVVAAGCAQTTDSSSVEANELSNGDAFVAIDRPLPAAAQGLMTQSVPSTDTPRSFYVAINRKELGQRYFLTAYVKDYFPGTVGAFAAASLGVRVVTFREQNGKLFVFDASNNYATSDTFDPSLIIEAYPIVKSNHFDELAGSNNYILFDPAAGLNRFGALSDAFAYGSQPSHFQIDLAFLQKFRKLSDGVTFEEVFTGFSNDAALNASGGLESNRFKASGTLGLSIRRYHESSDYVASALPAKEFYFRSDRHSVKNTGTTSQTPVKWNIHPGGKPITWLLSNHFLKLKDDPAYAPYDVLGAVKRGVEGWNEVFGFKALEAKVASPDDSFADDDKNYLVFDADPTYGFAFADWRSNPNTGEIRGASVYFNGVWLTSLSAFFDDPPAPGPLAPKLDSVLNLTPPAHAPIPGLTWGDFRSDPSCVLWAPTVAELQEAEAAAGALPPLTKKQKFEAYISHVISHEIGHTLGLRHNFKGSLEPLSSTVMDYNLTQDRARLGTPKPYDYAVIKYLYGLSNEAPTQAFCTDPDVLVDPECSRFDFGANPLTDDATPGYNAALNGFLSGAVTAPPGNILNRLLKWIRGGTAAQHLQAWNVALGPLKVPADATKVATIPGYAARVDQATSLLFSRLYLDPATLRGDTRNSGAFLNDPPYDAQVTPLIIAELKANLVNGDSIRSYATRRTAVAVLKKLQVTAALSALVDARATIQAARAGSSGDDAVLTDELLSRIDTAVKNYFN</sequence>
<gene>
    <name evidence="3" type="ORF">LZC95_37805</name>
</gene>
<evidence type="ECO:0000259" key="2">
    <source>
        <dbReference type="Pfam" id="PF16313"/>
    </source>
</evidence>
<name>A0ABZ2K4C3_9BACT</name>
<evidence type="ECO:0000256" key="1">
    <source>
        <dbReference type="SAM" id="SignalP"/>
    </source>
</evidence>
<dbReference type="InterPro" id="IPR032534">
    <property type="entry name" value="EcxA_zinc-bd"/>
</dbReference>
<dbReference type="PANTHER" id="PTHR38478">
    <property type="entry name" value="PEPTIDASE M1A AND M12B"/>
    <property type="match status" value="1"/>
</dbReference>
<keyword evidence="3" id="KW-0482">Metalloprotease</keyword>
<feature type="chain" id="PRO_5045820768" evidence="1">
    <location>
        <begin position="25"/>
        <end position="755"/>
    </location>
</feature>
<evidence type="ECO:0000313" key="4">
    <source>
        <dbReference type="Proteomes" id="UP001379533"/>
    </source>
</evidence>
<keyword evidence="3" id="KW-0378">Hydrolase</keyword>
<evidence type="ECO:0000313" key="3">
    <source>
        <dbReference type="EMBL" id="WXA92198.1"/>
    </source>
</evidence>
<dbReference type="PANTHER" id="PTHR38478:SF1">
    <property type="entry name" value="ZINC DEPENDENT METALLOPROTEASE DOMAIN LIPOPROTEIN"/>
    <property type="match status" value="1"/>
</dbReference>
<reference evidence="3 4" key="1">
    <citation type="submission" date="2021-12" db="EMBL/GenBank/DDBJ databases">
        <title>Discovery of the Pendulisporaceae a myxobacterial family with distinct sporulation behavior and unique specialized metabolism.</title>
        <authorList>
            <person name="Garcia R."/>
            <person name="Popoff A."/>
            <person name="Bader C.D."/>
            <person name="Loehr J."/>
            <person name="Walesch S."/>
            <person name="Walt C."/>
            <person name="Boldt J."/>
            <person name="Bunk B."/>
            <person name="Haeckl F.J.F.P.J."/>
            <person name="Gunesch A.P."/>
            <person name="Birkelbach J."/>
            <person name="Nuebel U."/>
            <person name="Pietschmann T."/>
            <person name="Bach T."/>
            <person name="Mueller R."/>
        </authorList>
    </citation>
    <scope>NUCLEOTIDE SEQUENCE [LARGE SCALE GENOMIC DNA]</scope>
    <source>
        <strain evidence="3 4">MSr12523</strain>
    </source>
</reference>
<dbReference type="Proteomes" id="UP001379533">
    <property type="component" value="Chromosome"/>
</dbReference>
<feature type="domain" description="EcxA zinc-binding" evidence="2">
    <location>
        <begin position="468"/>
        <end position="537"/>
    </location>
</feature>
<proteinExistence type="predicted"/>
<keyword evidence="1" id="KW-0732">Signal</keyword>
<accession>A0ABZ2K4C3</accession>
<protein>
    <submittedName>
        <fullName evidence="3">Zinc-dependent metalloprotease</fullName>
    </submittedName>
</protein>
<dbReference type="EMBL" id="CP089982">
    <property type="protein sequence ID" value="WXA92198.1"/>
    <property type="molecule type" value="Genomic_DNA"/>
</dbReference>